<name>A0A1I2C0E5_9ACTN</name>
<dbReference type="PROSITE" id="PS50995">
    <property type="entry name" value="HTH_MARR_2"/>
    <property type="match status" value="1"/>
</dbReference>
<dbReference type="RefSeq" id="WP_092929659.1">
    <property type="nucleotide sequence ID" value="NZ_FOMZ01000018.1"/>
</dbReference>
<keyword evidence="2" id="KW-0238">DNA-binding</keyword>
<evidence type="ECO:0000259" key="1">
    <source>
        <dbReference type="PROSITE" id="PS50995"/>
    </source>
</evidence>
<accession>A0A1I2C0E5</accession>
<reference evidence="3" key="1">
    <citation type="submission" date="2016-10" db="EMBL/GenBank/DDBJ databases">
        <authorList>
            <person name="Varghese N."/>
            <person name="Submissions S."/>
        </authorList>
    </citation>
    <scope>NUCLEOTIDE SEQUENCE [LARGE SCALE GENOMIC DNA]</scope>
    <source>
        <strain evidence="3">DSM 45004</strain>
    </source>
</reference>
<dbReference type="InterPro" id="IPR036388">
    <property type="entry name" value="WH-like_DNA-bd_sf"/>
</dbReference>
<dbReference type="InterPro" id="IPR000835">
    <property type="entry name" value="HTH_MarR-typ"/>
</dbReference>
<dbReference type="GO" id="GO:0003700">
    <property type="term" value="F:DNA-binding transcription factor activity"/>
    <property type="evidence" value="ECO:0007669"/>
    <property type="project" value="InterPro"/>
</dbReference>
<dbReference type="Gene3D" id="1.10.10.10">
    <property type="entry name" value="Winged helix-like DNA-binding domain superfamily/Winged helix DNA-binding domain"/>
    <property type="match status" value="1"/>
</dbReference>
<sequence>MGSHFESCERLLEPLRKLLGMRQLALQRAQHGSELSTSGTGLLSELVHGGESRASDLAHHRVVDTSVVSRQLAQLEQEGMIERRPDPTDRRVSLLRATERGRAALEERERQKARWLSEAVLNDWDESRLTELDELLRALSDDLLIASRQLLATPEDLVTPEDTAEEGNR</sequence>
<evidence type="ECO:0000313" key="3">
    <source>
        <dbReference type="Proteomes" id="UP000198716"/>
    </source>
</evidence>
<dbReference type="GO" id="GO:0003677">
    <property type="term" value="F:DNA binding"/>
    <property type="evidence" value="ECO:0007669"/>
    <property type="project" value="UniProtKB-KW"/>
</dbReference>
<dbReference type="Proteomes" id="UP000198716">
    <property type="component" value="Unassembled WGS sequence"/>
</dbReference>
<dbReference type="SUPFAM" id="SSF46785">
    <property type="entry name" value="Winged helix' DNA-binding domain"/>
    <property type="match status" value="1"/>
</dbReference>
<keyword evidence="3" id="KW-1185">Reference proteome</keyword>
<evidence type="ECO:0000313" key="2">
    <source>
        <dbReference type="EMBL" id="SFE61851.1"/>
    </source>
</evidence>
<dbReference type="EMBL" id="FOMZ01000018">
    <property type="protein sequence ID" value="SFE61851.1"/>
    <property type="molecule type" value="Genomic_DNA"/>
</dbReference>
<dbReference type="PANTHER" id="PTHR39515">
    <property type="entry name" value="CONSERVED PROTEIN"/>
    <property type="match status" value="1"/>
</dbReference>
<dbReference type="AlphaFoldDB" id="A0A1I2C0E5"/>
<dbReference type="InterPro" id="IPR036390">
    <property type="entry name" value="WH_DNA-bd_sf"/>
</dbReference>
<dbReference type="PRINTS" id="PR00598">
    <property type="entry name" value="HTHMARR"/>
</dbReference>
<feature type="domain" description="HTH marR-type" evidence="1">
    <location>
        <begin position="8"/>
        <end position="141"/>
    </location>
</feature>
<dbReference type="SMART" id="SM00347">
    <property type="entry name" value="HTH_MARR"/>
    <property type="match status" value="1"/>
</dbReference>
<dbReference type="InterPro" id="IPR052526">
    <property type="entry name" value="HTH-type_Bedaq_tolerance"/>
</dbReference>
<organism evidence="2 3">
    <name type="scientific">Actinopolyspora alba</name>
    <dbReference type="NCBI Taxonomy" id="673379"/>
    <lineage>
        <taxon>Bacteria</taxon>
        <taxon>Bacillati</taxon>
        <taxon>Actinomycetota</taxon>
        <taxon>Actinomycetes</taxon>
        <taxon>Actinopolysporales</taxon>
        <taxon>Actinopolysporaceae</taxon>
        <taxon>Actinopolyspora</taxon>
        <taxon>Actinopolyspora alba group</taxon>
    </lineage>
</organism>
<dbReference type="PANTHER" id="PTHR39515:SF2">
    <property type="entry name" value="HTH-TYPE TRANSCRIPTIONAL REGULATOR RV0880"/>
    <property type="match status" value="1"/>
</dbReference>
<proteinExistence type="predicted"/>
<dbReference type="Pfam" id="PF01047">
    <property type="entry name" value="MarR"/>
    <property type="match status" value="1"/>
</dbReference>
<gene>
    <name evidence="2" type="ORF">SAMN04487819_11862</name>
</gene>
<protein>
    <submittedName>
        <fullName evidence="2">DNA-binding transcriptional regulator, MarR family</fullName>
    </submittedName>
</protein>